<dbReference type="AlphaFoldDB" id="A0A1V9ZUG0"/>
<dbReference type="InterPro" id="IPR042024">
    <property type="entry name" value="D-XK_euk"/>
</dbReference>
<dbReference type="InterPro" id="IPR018485">
    <property type="entry name" value="FGGY_C"/>
</dbReference>
<dbReference type="InterPro" id="IPR043129">
    <property type="entry name" value="ATPase_NBD"/>
</dbReference>
<gene>
    <name evidence="6" type="ORF">ACHHYP_01048</name>
</gene>
<keyword evidence="3 4" id="KW-0418">Kinase</keyword>
<evidence type="ECO:0000313" key="6">
    <source>
        <dbReference type="EMBL" id="OQS01420.1"/>
    </source>
</evidence>
<evidence type="ECO:0000259" key="5">
    <source>
        <dbReference type="Pfam" id="PF02782"/>
    </source>
</evidence>
<reference evidence="6 7" key="1">
    <citation type="journal article" date="2014" name="Genome Biol. Evol.">
        <title>The secreted proteins of Achlya hypogyna and Thraustotheca clavata identify the ancestral oomycete secretome and reveal gene acquisitions by horizontal gene transfer.</title>
        <authorList>
            <person name="Misner I."/>
            <person name="Blouin N."/>
            <person name="Leonard G."/>
            <person name="Richards T.A."/>
            <person name="Lane C.E."/>
        </authorList>
    </citation>
    <scope>NUCLEOTIDE SEQUENCE [LARGE SCALE GENOMIC DNA]</scope>
    <source>
        <strain evidence="6 7">ATCC 48635</strain>
    </source>
</reference>
<dbReference type="GO" id="GO:0042732">
    <property type="term" value="P:D-xylose metabolic process"/>
    <property type="evidence" value="ECO:0007669"/>
    <property type="project" value="UniProtKB-UniRule"/>
</dbReference>
<dbReference type="Gene3D" id="3.30.420.40">
    <property type="match status" value="2"/>
</dbReference>
<dbReference type="GO" id="GO:0004856">
    <property type="term" value="F:D-xylulokinase activity"/>
    <property type="evidence" value="ECO:0007669"/>
    <property type="project" value="UniProtKB-UniRule"/>
</dbReference>
<dbReference type="EC" id="2.7.1.17" evidence="4"/>
<keyword evidence="2 4" id="KW-0808">Transferase</keyword>
<comment type="caution">
    <text evidence="6">The sequence shown here is derived from an EMBL/GenBank/DDBJ whole genome shotgun (WGS) entry which is preliminary data.</text>
</comment>
<dbReference type="GO" id="GO:0005524">
    <property type="term" value="F:ATP binding"/>
    <property type="evidence" value="ECO:0007669"/>
    <property type="project" value="UniProtKB-KW"/>
</dbReference>
<keyword evidence="4" id="KW-0547">Nucleotide-binding</keyword>
<keyword evidence="4" id="KW-0119">Carbohydrate metabolism</keyword>
<dbReference type="PANTHER" id="PTHR10196:SF57">
    <property type="entry name" value="XYLULOSE KINASE"/>
    <property type="match status" value="1"/>
</dbReference>
<evidence type="ECO:0000256" key="2">
    <source>
        <dbReference type="ARBA" id="ARBA00022679"/>
    </source>
</evidence>
<evidence type="ECO:0000256" key="4">
    <source>
        <dbReference type="RuleBase" id="RU367058"/>
    </source>
</evidence>
<keyword evidence="4" id="KW-0067">ATP-binding</keyword>
<sequence length="559" mass="58446">MSGSKPLYVGLDCSTQSMTGVVIAALDAASSKPFEVVASVTFQLDARLPHYGTIKGVLVDGAHVLVPSLMLVESLDEILADLSRAVVCAGYSMADIVAVSGSAQQHTSAFWSATALDLPSDPALPLAAHLAQAFAWPHGRSWMDATTTAECRALEAAVGGAQRLADTTGSRGYERFTGVQLLSLKAALAPVVRMSLASSLLTSLFLGAYAPIDASDGSGMNLMDLATRAWAPDVLAALEALGLPAATLLRLLGPAPIASHAVLGRVAPYFVARHGLSPQCRVVPFSGDNPCTLAGMGLAAAGDVGISLGTSGCLFVVAAPEAIRPSAEEGHVLTNPVDPATLMGMLCFKNGSLARENVRDRRANGSWSDFSALMAARPPGNDGVMGFFYLQPEITPVVPTEAPTARLSGIHGFDADDRPIDLLQSSAAVEVRAIVEWQCLAMHVHLQQLYQGPVSRLILAGGAAVNPSLLETLANVFNAPVFVEDNRVNTAALGGAFRAQHGVACDDARTYVPFEPHVRLELRATPKAAAHAVYAAMAARFPALEARAIAMQVQRYATP</sequence>
<dbReference type="EMBL" id="JNBR01000008">
    <property type="protein sequence ID" value="OQS01420.1"/>
    <property type="molecule type" value="Genomic_DNA"/>
</dbReference>
<dbReference type="Proteomes" id="UP000243579">
    <property type="component" value="Unassembled WGS sequence"/>
</dbReference>
<proteinExistence type="inferred from homology"/>
<evidence type="ECO:0000256" key="3">
    <source>
        <dbReference type="ARBA" id="ARBA00022777"/>
    </source>
</evidence>
<feature type="domain" description="Carbohydrate kinase FGGY C-terminal" evidence="5">
    <location>
        <begin position="306"/>
        <end position="499"/>
    </location>
</feature>
<comment type="catalytic activity">
    <reaction evidence="4">
        <text>D-xylulose + ATP = D-xylulose 5-phosphate + ADP + H(+)</text>
        <dbReference type="Rhea" id="RHEA:10964"/>
        <dbReference type="ChEBI" id="CHEBI:15378"/>
        <dbReference type="ChEBI" id="CHEBI:17140"/>
        <dbReference type="ChEBI" id="CHEBI:30616"/>
        <dbReference type="ChEBI" id="CHEBI:57737"/>
        <dbReference type="ChEBI" id="CHEBI:456216"/>
        <dbReference type="EC" id="2.7.1.17"/>
    </reaction>
</comment>
<dbReference type="GO" id="GO:0005997">
    <property type="term" value="P:xylulose metabolic process"/>
    <property type="evidence" value="ECO:0007669"/>
    <property type="project" value="TreeGrafter"/>
</dbReference>
<dbReference type="CDD" id="cd07776">
    <property type="entry name" value="ASKHA_NBD_FGGY_SpXK-like"/>
    <property type="match status" value="1"/>
</dbReference>
<evidence type="ECO:0000313" key="7">
    <source>
        <dbReference type="Proteomes" id="UP000243579"/>
    </source>
</evidence>
<dbReference type="OrthoDB" id="1728974at2759"/>
<organism evidence="6 7">
    <name type="scientific">Achlya hypogyna</name>
    <name type="common">Oomycete</name>
    <name type="synonym">Protoachlya hypogyna</name>
    <dbReference type="NCBI Taxonomy" id="1202772"/>
    <lineage>
        <taxon>Eukaryota</taxon>
        <taxon>Sar</taxon>
        <taxon>Stramenopiles</taxon>
        <taxon>Oomycota</taxon>
        <taxon>Saprolegniomycetes</taxon>
        <taxon>Saprolegniales</taxon>
        <taxon>Achlyaceae</taxon>
        <taxon>Achlya</taxon>
    </lineage>
</organism>
<keyword evidence="7" id="KW-1185">Reference proteome</keyword>
<dbReference type="STRING" id="1202772.A0A1V9ZUG0"/>
<accession>A0A1V9ZUG0</accession>
<dbReference type="PANTHER" id="PTHR10196">
    <property type="entry name" value="SUGAR KINASE"/>
    <property type="match status" value="1"/>
</dbReference>
<comment type="similarity">
    <text evidence="1 4">Belongs to the FGGY kinase family.</text>
</comment>
<dbReference type="GO" id="GO:0005829">
    <property type="term" value="C:cytosol"/>
    <property type="evidence" value="ECO:0007669"/>
    <property type="project" value="TreeGrafter"/>
</dbReference>
<evidence type="ECO:0000256" key="1">
    <source>
        <dbReference type="ARBA" id="ARBA00009156"/>
    </source>
</evidence>
<dbReference type="Pfam" id="PF02782">
    <property type="entry name" value="FGGY_C"/>
    <property type="match status" value="1"/>
</dbReference>
<keyword evidence="4" id="KW-0859">Xylose metabolism</keyword>
<protein>
    <recommendedName>
        <fullName evidence="4">Xylulose kinase</fullName>
        <ecNumber evidence="4">2.7.1.17</ecNumber>
    </recommendedName>
</protein>
<dbReference type="SUPFAM" id="SSF53067">
    <property type="entry name" value="Actin-like ATPase domain"/>
    <property type="match status" value="2"/>
</dbReference>
<name>A0A1V9ZUG0_ACHHY</name>